<dbReference type="InterPro" id="IPR016102">
    <property type="entry name" value="Succinyl-CoA_synth-like"/>
</dbReference>
<dbReference type="Pfam" id="PF13380">
    <property type="entry name" value="CoA_binding_2"/>
    <property type="match status" value="1"/>
</dbReference>
<proteinExistence type="predicted"/>
<dbReference type="PANTHER" id="PTHR42793:SF4">
    <property type="entry name" value="BLL6376 PROTEIN"/>
    <property type="match status" value="1"/>
</dbReference>
<name>A0A558RBJ8_9SPHN</name>
<dbReference type="Gene3D" id="3.40.50.720">
    <property type="entry name" value="NAD(P)-binding Rossmann-like Domain"/>
    <property type="match status" value="1"/>
</dbReference>
<dbReference type="OrthoDB" id="9807426at2"/>
<dbReference type="Pfam" id="PF13607">
    <property type="entry name" value="Succ_CoA_lig"/>
    <property type="match status" value="1"/>
</dbReference>
<gene>
    <name evidence="4" type="ORF">FOY91_03230</name>
</gene>
<keyword evidence="4" id="KW-0436">Ligase</keyword>
<dbReference type="GO" id="GO:0046872">
    <property type="term" value="F:metal ion binding"/>
    <property type="evidence" value="ECO:0007669"/>
    <property type="project" value="InterPro"/>
</dbReference>
<evidence type="ECO:0000259" key="3">
    <source>
        <dbReference type="PROSITE" id="PS50975"/>
    </source>
</evidence>
<comment type="caution">
    <text evidence="4">The sequence shown here is derived from an EMBL/GenBank/DDBJ whole genome shotgun (WGS) entry which is preliminary data.</text>
</comment>
<evidence type="ECO:0000313" key="4">
    <source>
        <dbReference type="EMBL" id="TVV76731.1"/>
    </source>
</evidence>
<keyword evidence="2" id="KW-0067">ATP-binding</keyword>
<dbReference type="Proteomes" id="UP000318681">
    <property type="component" value="Unassembled WGS sequence"/>
</dbReference>
<dbReference type="Pfam" id="PF13549">
    <property type="entry name" value="ATP-grasp_5"/>
    <property type="match status" value="1"/>
</dbReference>
<dbReference type="PANTHER" id="PTHR42793">
    <property type="entry name" value="COA BINDING DOMAIN CONTAINING PROTEIN"/>
    <property type="match status" value="1"/>
</dbReference>
<dbReference type="Gene3D" id="3.30.1490.20">
    <property type="entry name" value="ATP-grasp fold, A domain"/>
    <property type="match status" value="1"/>
</dbReference>
<dbReference type="Gene3D" id="3.30.470.20">
    <property type="entry name" value="ATP-grasp fold, B domain"/>
    <property type="match status" value="1"/>
</dbReference>
<feature type="domain" description="ATP-grasp" evidence="3">
    <location>
        <begin position="480"/>
        <end position="516"/>
    </location>
</feature>
<dbReference type="SMART" id="SM00881">
    <property type="entry name" value="CoA_binding"/>
    <property type="match status" value="1"/>
</dbReference>
<dbReference type="GO" id="GO:0016874">
    <property type="term" value="F:ligase activity"/>
    <property type="evidence" value="ECO:0007669"/>
    <property type="project" value="UniProtKB-KW"/>
</dbReference>
<dbReference type="RefSeq" id="WP_145148077.1">
    <property type="nucleotide sequence ID" value="NZ_VNIM01000007.1"/>
</dbReference>
<accession>A0A558RBJ8</accession>
<dbReference type="InterPro" id="IPR011761">
    <property type="entry name" value="ATP-grasp"/>
</dbReference>
<sequence>MSLAALLKPRSIAIVGASDNKARIGGVPVDLLHRAGFEKIYPVNPKNETVQGLAAYKDIESVPEVVDLVILALSADATLPYLERCHAQGIPAALVYASGYAETNEPDGIAKQAELVAFAERTGMRIAGPNCMGNANFTDGIFTAFGQSFQPGEPAGGTALLTQSGNMCATVFRMARRAGVTFSHVINTGNEASIDFSDYLDFLAEDPATDSAVCYIEELRDGPKFLAAAARFRAAGKLLAVYKVGVSEKGAAAAQSHTAALAGDTAAYDAAFAKAGVARAGEFSQLADLAYLHTIGGKIAGARCAILSVSGAAGAILSDALSLAGGDVPTLPQAAQDGLDALIPGHSMVSNPVDLTGNLVNSSDFLYAAMKLAVEANEIDVVLLYLPGYFLTQSFEQVERLAAETDKALIVIDTFAQADQARLAKAGIGYFDDFDRAARAVSAYGAWKAQDTQAVEPSVSGASWGAFPEDQNALSETEAKEALARFGVPVVHDALVHSSDEARAAAAKIGYPLVAKLVSPDVAHKTEHGLIRLSLADADAVVEAFESMMAKARSMSGVRIEGVTLEPMLAGGVEILAGVTRDPVFGWMLTVGLGGVWTELMKDVRHRLLPVDAAGAEAMLRGLKGFKLLDGYRGAPKADVAGAARAIAALGDAVLAGGDRIREVEVNPLLVMPEGRGAIAVDALVLLNEPVREKAEEAA</sequence>
<keyword evidence="1" id="KW-0816">Tricarboxylic acid cycle</keyword>
<protein>
    <submittedName>
        <fullName evidence="4">Acetate--CoA ligase family protein</fullName>
    </submittedName>
</protein>
<keyword evidence="5" id="KW-1185">Reference proteome</keyword>
<keyword evidence="2" id="KW-0547">Nucleotide-binding</keyword>
<organism evidence="4 5">
    <name type="scientific">Alterirhizorhabdus solaris</name>
    <dbReference type="NCBI Taxonomy" id="2529389"/>
    <lineage>
        <taxon>Bacteria</taxon>
        <taxon>Pseudomonadati</taxon>
        <taxon>Pseudomonadota</taxon>
        <taxon>Alphaproteobacteria</taxon>
        <taxon>Sphingomonadales</taxon>
        <taxon>Rhizorhabdaceae</taxon>
        <taxon>Alterirhizorhabdus</taxon>
    </lineage>
</organism>
<dbReference type="GO" id="GO:0005524">
    <property type="term" value="F:ATP binding"/>
    <property type="evidence" value="ECO:0007669"/>
    <property type="project" value="UniProtKB-UniRule"/>
</dbReference>
<evidence type="ECO:0000256" key="2">
    <source>
        <dbReference type="PROSITE-ProRule" id="PRU00409"/>
    </source>
</evidence>
<dbReference type="InterPro" id="IPR032875">
    <property type="entry name" value="Succ_CoA_lig_flav_dom"/>
</dbReference>
<dbReference type="GO" id="GO:0006099">
    <property type="term" value="P:tricarboxylic acid cycle"/>
    <property type="evidence" value="ECO:0007669"/>
    <property type="project" value="UniProtKB-KW"/>
</dbReference>
<dbReference type="SUPFAM" id="SSF56059">
    <property type="entry name" value="Glutathione synthetase ATP-binding domain-like"/>
    <property type="match status" value="1"/>
</dbReference>
<dbReference type="AlphaFoldDB" id="A0A558RBJ8"/>
<dbReference type="Gene3D" id="3.40.50.261">
    <property type="entry name" value="Succinyl-CoA synthetase domains"/>
    <property type="match status" value="2"/>
</dbReference>
<evidence type="ECO:0000313" key="5">
    <source>
        <dbReference type="Proteomes" id="UP000318681"/>
    </source>
</evidence>
<reference evidence="4 5" key="1">
    <citation type="submission" date="2019-07" db="EMBL/GenBank/DDBJ databases">
        <title>Sphingomonas solaris sp. nov., isolated from a solar panel from Boston, Massachusetts.</title>
        <authorList>
            <person name="Tanner K."/>
            <person name="Pascual J."/>
            <person name="Mancuso C."/>
            <person name="Pereto J."/>
            <person name="Khalil A."/>
            <person name="Vilanova C."/>
        </authorList>
    </citation>
    <scope>NUCLEOTIDE SEQUENCE [LARGE SCALE GENOMIC DNA]</scope>
    <source>
        <strain evidence="4 5">R4DWN</strain>
    </source>
</reference>
<dbReference type="SUPFAM" id="SSF51735">
    <property type="entry name" value="NAD(P)-binding Rossmann-fold domains"/>
    <property type="match status" value="1"/>
</dbReference>
<dbReference type="InterPro" id="IPR003781">
    <property type="entry name" value="CoA-bd"/>
</dbReference>
<dbReference type="PROSITE" id="PS50975">
    <property type="entry name" value="ATP_GRASP"/>
    <property type="match status" value="1"/>
</dbReference>
<dbReference type="InterPro" id="IPR036291">
    <property type="entry name" value="NAD(P)-bd_dom_sf"/>
</dbReference>
<dbReference type="EMBL" id="VNIM01000007">
    <property type="protein sequence ID" value="TVV76731.1"/>
    <property type="molecule type" value="Genomic_DNA"/>
</dbReference>
<dbReference type="SUPFAM" id="SSF52210">
    <property type="entry name" value="Succinyl-CoA synthetase domains"/>
    <property type="match status" value="2"/>
</dbReference>
<dbReference type="InterPro" id="IPR013815">
    <property type="entry name" value="ATP_grasp_subdomain_1"/>
</dbReference>
<evidence type="ECO:0000256" key="1">
    <source>
        <dbReference type="ARBA" id="ARBA00022532"/>
    </source>
</evidence>